<name>A0ABM8G585_9CELL</name>
<feature type="compositionally biased region" description="Basic and acidic residues" evidence="1">
    <location>
        <begin position="299"/>
        <end position="312"/>
    </location>
</feature>
<evidence type="ECO:0000313" key="3">
    <source>
        <dbReference type="Proteomes" id="UP001321475"/>
    </source>
</evidence>
<evidence type="ECO:0000313" key="2">
    <source>
        <dbReference type="EMBL" id="BDZ43245.1"/>
    </source>
</evidence>
<protein>
    <submittedName>
        <fullName evidence="2">Uncharacterized protein</fullName>
    </submittedName>
</protein>
<dbReference type="Proteomes" id="UP001321475">
    <property type="component" value="Chromosome"/>
</dbReference>
<gene>
    <name evidence="2" type="ORF">GCM10025865_25440</name>
</gene>
<keyword evidence="3" id="KW-1185">Reference proteome</keyword>
<sequence length="369" mass="38891">MRGHDVGVPLDDDDAALLGDLPLGEIDPVQDVRLLVERRLGGVEVLGTLVLVVELAGPEADDRARHVTDRPDQPTTEPVVGATLALAHQARRDELGAGEAPALEVPLEVVPAGRCVADPEGLGVGAAEAALGEELAGRPRPGGHELLGEVLLGDAVRLQEALPAPGLLAAARAAPARPGVLVAELDPDRAGEVLDGLREPQPVDLLDERDDVAALAAAEAVPAPHLGPHVERRRALVVEGAQALERPHPRGLERDVRRDDLLDASALTHRVDVVPLDECHGGDSRCRGAAGSAGPDEPGVQRDRAEVGERRDLVDDDAKARAVVRRLLPVLDERGLEGERTAVEDHLDEVPDDRALPLVDRFLLAGAIT</sequence>
<organism evidence="2 3">
    <name type="scientific">Paraoerskovia sediminicola</name>
    <dbReference type="NCBI Taxonomy" id="1138587"/>
    <lineage>
        <taxon>Bacteria</taxon>
        <taxon>Bacillati</taxon>
        <taxon>Actinomycetota</taxon>
        <taxon>Actinomycetes</taxon>
        <taxon>Micrococcales</taxon>
        <taxon>Cellulomonadaceae</taxon>
        <taxon>Paraoerskovia</taxon>
    </lineage>
</organism>
<proteinExistence type="predicted"/>
<evidence type="ECO:0000256" key="1">
    <source>
        <dbReference type="SAM" id="MobiDB-lite"/>
    </source>
</evidence>
<dbReference type="EMBL" id="AP027729">
    <property type="protein sequence ID" value="BDZ43245.1"/>
    <property type="molecule type" value="Genomic_DNA"/>
</dbReference>
<accession>A0ABM8G585</accession>
<feature type="region of interest" description="Disordered" evidence="1">
    <location>
        <begin position="282"/>
        <end position="312"/>
    </location>
</feature>
<reference evidence="3" key="1">
    <citation type="journal article" date="2019" name="Int. J. Syst. Evol. Microbiol.">
        <title>The Global Catalogue of Microorganisms (GCM) 10K type strain sequencing project: providing services to taxonomists for standard genome sequencing and annotation.</title>
        <authorList>
            <consortium name="The Broad Institute Genomics Platform"/>
            <consortium name="The Broad Institute Genome Sequencing Center for Infectious Disease"/>
            <person name="Wu L."/>
            <person name="Ma J."/>
        </authorList>
    </citation>
    <scope>NUCLEOTIDE SEQUENCE [LARGE SCALE GENOMIC DNA]</scope>
    <source>
        <strain evidence="3">NBRC 108565</strain>
    </source>
</reference>